<dbReference type="AlphaFoldDB" id="A0A0A9C118"/>
<dbReference type="EMBL" id="GBRH01230810">
    <property type="protein sequence ID" value="JAD67085.1"/>
    <property type="molecule type" value="Transcribed_RNA"/>
</dbReference>
<sequence length="26" mass="3115">MTKVSHFFLSNNPLFFELIFNLKIIT</sequence>
<reference evidence="1" key="1">
    <citation type="submission" date="2014-09" db="EMBL/GenBank/DDBJ databases">
        <authorList>
            <person name="Magalhaes I.L.F."/>
            <person name="Oliveira U."/>
            <person name="Santos F.R."/>
            <person name="Vidigal T.H.D.A."/>
            <person name="Brescovit A.D."/>
            <person name="Santos A.J."/>
        </authorList>
    </citation>
    <scope>NUCLEOTIDE SEQUENCE</scope>
    <source>
        <tissue evidence="1">Shoot tissue taken approximately 20 cm above the soil surface</tissue>
    </source>
</reference>
<protein>
    <submittedName>
        <fullName evidence="1">Uncharacterized protein</fullName>
    </submittedName>
</protein>
<proteinExistence type="predicted"/>
<organism evidence="1">
    <name type="scientific">Arundo donax</name>
    <name type="common">Giant reed</name>
    <name type="synonym">Donax arundinaceus</name>
    <dbReference type="NCBI Taxonomy" id="35708"/>
    <lineage>
        <taxon>Eukaryota</taxon>
        <taxon>Viridiplantae</taxon>
        <taxon>Streptophyta</taxon>
        <taxon>Embryophyta</taxon>
        <taxon>Tracheophyta</taxon>
        <taxon>Spermatophyta</taxon>
        <taxon>Magnoliopsida</taxon>
        <taxon>Liliopsida</taxon>
        <taxon>Poales</taxon>
        <taxon>Poaceae</taxon>
        <taxon>PACMAD clade</taxon>
        <taxon>Arundinoideae</taxon>
        <taxon>Arundineae</taxon>
        <taxon>Arundo</taxon>
    </lineage>
</organism>
<reference evidence="1" key="2">
    <citation type="journal article" date="2015" name="Data Brief">
        <title>Shoot transcriptome of the giant reed, Arundo donax.</title>
        <authorList>
            <person name="Barrero R.A."/>
            <person name="Guerrero F.D."/>
            <person name="Moolhuijzen P."/>
            <person name="Goolsby J.A."/>
            <person name="Tidwell J."/>
            <person name="Bellgard S.E."/>
            <person name="Bellgard M.I."/>
        </authorList>
    </citation>
    <scope>NUCLEOTIDE SEQUENCE</scope>
    <source>
        <tissue evidence="1">Shoot tissue taken approximately 20 cm above the soil surface</tissue>
    </source>
</reference>
<accession>A0A0A9C118</accession>
<evidence type="ECO:0000313" key="1">
    <source>
        <dbReference type="EMBL" id="JAD67085.1"/>
    </source>
</evidence>
<name>A0A0A9C118_ARUDO</name>